<gene>
    <name evidence="1" type="ORF">TbgDal_X10500</name>
</gene>
<reference evidence="2" key="1">
    <citation type="journal article" date="2010" name="PLoS Negl. Trop. Dis.">
        <title>The genome sequence of Trypanosoma brucei gambiense, causative agent of chronic human african trypanosomiasis.</title>
        <authorList>
            <person name="Jackson A.P."/>
            <person name="Sanders M."/>
            <person name="Berry A."/>
            <person name="McQuillan J."/>
            <person name="Aslett M.A."/>
            <person name="Quail M.A."/>
            <person name="Chukualim B."/>
            <person name="Capewell P."/>
            <person name="MacLeod A."/>
            <person name="Melville S.E."/>
            <person name="Gibson W."/>
            <person name="Barry J.D."/>
            <person name="Berriman M."/>
            <person name="Hertz-Fowler C."/>
        </authorList>
    </citation>
    <scope>NUCLEOTIDE SEQUENCE [LARGE SCALE GENOMIC DNA]</scope>
    <source>
        <strain evidence="2">MHOM/CI/86/DAL972</strain>
    </source>
</reference>
<dbReference type="AlphaFoldDB" id="D0A3W3"/>
<dbReference type="GeneID" id="23864221"/>
<name>D0A3W3_TRYB9</name>
<proteinExistence type="predicted"/>
<dbReference type="RefSeq" id="XP_011778221.1">
    <property type="nucleotide sequence ID" value="XM_011779919.1"/>
</dbReference>
<dbReference type="KEGG" id="tbg:TbgDal_X10500"/>
<dbReference type="Proteomes" id="UP000002316">
    <property type="component" value="Chromosome 10"/>
</dbReference>
<accession>D0A3W3</accession>
<evidence type="ECO:0000313" key="1">
    <source>
        <dbReference type="EMBL" id="CBH15957.1"/>
    </source>
</evidence>
<sequence>MKGDTQWNKMHQTPSHKVGACHCNLPYEQKKPISSLLKTSFSAAFPSSWSLMNGKNHSYKQQRKTLYHDPVCIAETKLSTRHVCAHINTYIHNQERPQHKTIPHAFALPLL</sequence>
<protein>
    <submittedName>
        <fullName evidence="1">Uncharacterized protein</fullName>
    </submittedName>
</protein>
<dbReference type="EMBL" id="FN554973">
    <property type="protein sequence ID" value="CBH15957.1"/>
    <property type="molecule type" value="Genomic_DNA"/>
</dbReference>
<evidence type="ECO:0000313" key="2">
    <source>
        <dbReference type="Proteomes" id="UP000002316"/>
    </source>
</evidence>
<organism evidence="1 2">
    <name type="scientific">Trypanosoma brucei gambiense (strain MHOM/CI/86/DAL972)</name>
    <dbReference type="NCBI Taxonomy" id="679716"/>
    <lineage>
        <taxon>Eukaryota</taxon>
        <taxon>Discoba</taxon>
        <taxon>Euglenozoa</taxon>
        <taxon>Kinetoplastea</taxon>
        <taxon>Metakinetoplastina</taxon>
        <taxon>Trypanosomatida</taxon>
        <taxon>Trypanosomatidae</taxon>
        <taxon>Trypanosoma</taxon>
    </lineage>
</organism>